<protein>
    <recommendedName>
        <fullName evidence="3">Cadherin domain-containing protein</fullName>
    </recommendedName>
</protein>
<dbReference type="EMBL" id="JADHQA010000002">
    <property type="protein sequence ID" value="MBL6819734.1"/>
    <property type="molecule type" value="Genomic_DNA"/>
</dbReference>
<proteinExistence type="predicted"/>
<dbReference type="AlphaFoldDB" id="A0A937IGH6"/>
<gene>
    <name evidence="1" type="ORF">ISQ61_00620</name>
</gene>
<dbReference type="PROSITE" id="PS51257">
    <property type="entry name" value="PROKAR_LIPOPROTEIN"/>
    <property type="match status" value="1"/>
</dbReference>
<comment type="caution">
    <text evidence="1">The sequence shown here is derived from an EMBL/GenBank/DDBJ whole genome shotgun (WGS) entry which is preliminary data.</text>
</comment>
<organism evidence="1 2">
    <name type="scientific">SAR86 cluster bacterium</name>
    <dbReference type="NCBI Taxonomy" id="2030880"/>
    <lineage>
        <taxon>Bacteria</taxon>
        <taxon>Pseudomonadati</taxon>
        <taxon>Pseudomonadota</taxon>
        <taxon>Gammaproteobacteria</taxon>
        <taxon>SAR86 cluster</taxon>
    </lineage>
</organism>
<evidence type="ECO:0000313" key="1">
    <source>
        <dbReference type="EMBL" id="MBL6819734.1"/>
    </source>
</evidence>
<dbReference type="Gene3D" id="2.60.40.3440">
    <property type="match status" value="1"/>
</dbReference>
<dbReference type="GO" id="GO:0008237">
    <property type="term" value="F:metallopeptidase activity"/>
    <property type="evidence" value="ECO:0007669"/>
    <property type="project" value="InterPro"/>
</dbReference>
<dbReference type="InterPro" id="IPR024079">
    <property type="entry name" value="MetalloPept_cat_dom_sf"/>
</dbReference>
<evidence type="ECO:0008006" key="3">
    <source>
        <dbReference type="Google" id="ProtNLM"/>
    </source>
</evidence>
<evidence type="ECO:0000313" key="2">
    <source>
        <dbReference type="Proteomes" id="UP000704935"/>
    </source>
</evidence>
<reference evidence="1" key="1">
    <citation type="submission" date="2020-10" db="EMBL/GenBank/DDBJ databases">
        <title>Microbiome of the Black Sea water column analyzed by genome centric metagenomics.</title>
        <authorList>
            <person name="Cabello-Yeves P.J."/>
            <person name="Callieri C."/>
            <person name="Picazo A."/>
            <person name="Mehrshad M."/>
            <person name="Haro-Moreno J.M."/>
            <person name="Roda-Garcia J."/>
            <person name="Dzembekova N."/>
            <person name="Slabakova V."/>
            <person name="Slabakova N."/>
            <person name="Moncheva S."/>
            <person name="Rodriguez-Valera F."/>
        </authorList>
    </citation>
    <scope>NUCLEOTIDE SEQUENCE</scope>
    <source>
        <strain evidence="1">BS307-5m-G47</strain>
    </source>
</reference>
<name>A0A937IGH6_9GAMM</name>
<dbReference type="Proteomes" id="UP000704935">
    <property type="component" value="Unassembled WGS sequence"/>
</dbReference>
<sequence length="709" mass="78156">MKKIIAVFSTVILAACGGGGGGAEAPAPIVPPAPAPLTITLNDSSHSTDEDNSVTANFDVSTNRSATLSYSASDEPDYGSVSFSGNSFTYTPNDNFFGSDEFEVTASAEGASDSAKISLAINSVNDVPVLEVSLVETDGSDYPLKFVTDALPINISASDVETSALDISASATFASSTEQINLSVDLQGQSLDLTNLVNSGPVNVNFLVSDGEASASASINFWRSKPITNDVTSDELYNLYGNSENADRGFRYAIFLDNMPSEEVVTSAQNAFKFFFSDFLASPSANLQRIIDDYFNVVIIESPLNSSALNVTTGEDVPDCRGEGSDPRGYCIYEIKPAAIAYAETIFGENYFDNYSVVTSKEGRGVNLGNLNIQPLLSAQNGVDDEGYYLYGPNRLLQTLKHEFGHGYQFLGDHYISDFIREDDDGNPYYPESKWTNKRMYTETSPDITYVQEPLESKWVHKFKSTSTIAGRDDESDQANEAVGWWSGCYSHDEICHRSSYNSIMNGTYTNYSDWYLNDIRHDGLNWDPVAVEGFELRSLAEQGLHSINASLGSNNETLTVSTQLNVNDSVYEIRWYINGVLQESNTNEKSITVSKSTGYQSIAYRVFDIREEPIITVTDDIEQFGDVYLGEYGGKTGFWYCPLLPNVWEGITERLCNSTFYAVYEGDSIYTAPSIASSNADLESYSNFKYWYEYSGLGSQFVINWTYY</sequence>
<dbReference type="Gene3D" id="3.40.390.10">
    <property type="entry name" value="Collagenase (Catalytic Domain)"/>
    <property type="match status" value="1"/>
</dbReference>
<accession>A0A937IGH6</accession>
<dbReference type="Pfam" id="PF17963">
    <property type="entry name" value="Big_9"/>
    <property type="match status" value="1"/>
</dbReference>